<dbReference type="OrthoDB" id="1034601at2"/>
<evidence type="ECO:0000256" key="1">
    <source>
        <dbReference type="SAM" id="SignalP"/>
    </source>
</evidence>
<dbReference type="PANTHER" id="PTHR33383:SF1">
    <property type="entry name" value="MEMBRANE PROTEIN INSERTION EFFICIENCY FACTOR-RELATED"/>
    <property type="match status" value="1"/>
</dbReference>
<reference evidence="2 3" key="1">
    <citation type="submission" date="2016-10" db="EMBL/GenBank/DDBJ databases">
        <authorList>
            <person name="de Groot N.N."/>
        </authorList>
    </citation>
    <scope>NUCLEOTIDE SEQUENCE [LARGE SCALE GENOMIC DNA]</scope>
    <source>
        <strain evidence="2 3">DSM 7343</strain>
    </source>
</reference>
<accession>A0A1H4C3W2</accession>
<evidence type="ECO:0000313" key="2">
    <source>
        <dbReference type="EMBL" id="SEA55135.1"/>
    </source>
</evidence>
<dbReference type="NCBIfam" id="TIGR00278">
    <property type="entry name" value="membrane protein insertion efficiency factor YidD"/>
    <property type="match status" value="1"/>
</dbReference>
<dbReference type="STRING" id="37625.SAMN05660420_02420"/>
<dbReference type="EMBL" id="FNQN01000007">
    <property type="protein sequence ID" value="SEA55135.1"/>
    <property type="molecule type" value="Genomic_DNA"/>
</dbReference>
<feature type="chain" id="PRO_5011473499" evidence="1">
    <location>
        <begin position="22"/>
        <end position="127"/>
    </location>
</feature>
<dbReference type="SMART" id="SM01234">
    <property type="entry name" value="Haemolytic"/>
    <property type="match status" value="1"/>
</dbReference>
<name>A0A1H4C3W2_9BACT</name>
<evidence type="ECO:0000313" key="3">
    <source>
        <dbReference type="Proteomes" id="UP000199409"/>
    </source>
</evidence>
<dbReference type="Pfam" id="PF01809">
    <property type="entry name" value="YidD"/>
    <property type="match status" value="1"/>
</dbReference>
<dbReference type="PANTHER" id="PTHR33383">
    <property type="entry name" value="MEMBRANE PROTEIN INSERTION EFFICIENCY FACTOR-RELATED"/>
    <property type="match status" value="1"/>
</dbReference>
<gene>
    <name evidence="2" type="ORF">SAMN05660420_02420</name>
</gene>
<dbReference type="RefSeq" id="WP_092348826.1">
    <property type="nucleotide sequence ID" value="NZ_FNQN01000007.1"/>
</dbReference>
<dbReference type="AlphaFoldDB" id="A0A1H4C3W2"/>
<proteinExistence type="predicted"/>
<keyword evidence="1" id="KW-0732">Signal</keyword>
<keyword evidence="3" id="KW-1185">Reference proteome</keyword>
<dbReference type="Proteomes" id="UP000199409">
    <property type="component" value="Unassembled WGS sequence"/>
</dbReference>
<feature type="signal peptide" evidence="1">
    <location>
        <begin position="1"/>
        <end position="21"/>
    </location>
</feature>
<sequence>MKPLWAIVFLLLCLNTTTAFTADWGPWEVKKAVDVRQETTTSVLQTAVQLFQKYISPVDGQRCAMYPTCSAYSLQALRQHGPLLGVFLTVDRLYHEGDPIEQQHPINKWGYIRFYDPLENNDFWLND</sequence>
<organism evidence="2 3">
    <name type="scientific">Desulfuromusa kysingii</name>
    <dbReference type="NCBI Taxonomy" id="37625"/>
    <lineage>
        <taxon>Bacteria</taxon>
        <taxon>Pseudomonadati</taxon>
        <taxon>Thermodesulfobacteriota</taxon>
        <taxon>Desulfuromonadia</taxon>
        <taxon>Desulfuromonadales</taxon>
        <taxon>Geopsychrobacteraceae</taxon>
        <taxon>Desulfuromusa</taxon>
    </lineage>
</organism>
<protein>
    <submittedName>
        <fullName evidence="2">Putative membrane protein insertion efficiency factor</fullName>
    </submittedName>
</protein>
<dbReference type="InterPro" id="IPR002696">
    <property type="entry name" value="Membr_insert_effic_factor_YidD"/>
</dbReference>